<evidence type="ECO:0000313" key="8">
    <source>
        <dbReference type="Proteomes" id="UP000233440"/>
    </source>
</evidence>
<sequence length="138" mass="16070">MGGINMFFKRLLGKIAYKLFYNEAKKYIDDKKGTDKLLSRTERKARNNRVSLGNVGRKLSLLIQLLKSWVTGEYRDIPYRTIIMLLVGLLYFVSPIDVIPDFLFGFGFIDDAAVIALIFSQIDKDLIKYLEWKKKQRP</sequence>
<dbReference type="InterPro" id="IPR010652">
    <property type="entry name" value="DUF1232"/>
</dbReference>
<evidence type="ECO:0000256" key="4">
    <source>
        <dbReference type="ARBA" id="ARBA00023136"/>
    </source>
</evidence>
<name>A0A2N3LQL0_9BACI</name>
<keyword evidence="3 5" id="KW-1133">Transmembrane helix</keyword>
<dbReference type="AlphaFoldDB" id="A0A2N3LQL0"/>
<comment type="subcellular location">
    <subcellularLocation>
        <location evidence="1">Endomembrane system</location>
        <topology evidence="1">Multi-pass membrane protein</topology>
    </subcellularLocation>
</comment>
<dbReference type="GO" id="GO:0012505">
    <property type="term" value="C:endomembrane system"/>
    <property type="evidence" value="ECO:0007669"/>
    <property type="project" value="UniProtKB-SubCell"/>
</dbReference>
<dbReference type="Pfam" id="PF06803">
    <property type="entry name" value="DUF1232"/>
    <property type="match status" value="1"/>
</dbReference>
<keyword evidence="8" id="KW-1185">Reference proteome</keyword>
<feature type="domain" description="DUF1232" evidence="6">
    <location>
        <begin position="82"/>
        <end position="117"/>
    </location>
</feature>
<organism evidence="7 8">
    <name type="scientific">Heyndrickxia camelliae</name>
    <dbReference type="NCBI Taxonomy" id="1707093"/>
    <lineage>
        <taxon>Bacteria</taxon>
        <taxon>Bacillati</taxon>
        <taxon>Bacillota</taxon>
        <taxon>Bacilli</taxon>
        <taxon>Bacillales</taxon>
        <taxon>Bacillaceae</taxon>
        <taxon>Heyndrickxia</taxon>
    </lineage>
</organism>
<evidence type="ECO:0000256" key="2">
    <source>
        <dbReference type="ARBA" id="ARBA00022692"/>
    </source>
</evidence>
<evidence type="ECO:0000256" key="1">
    <source>
        <dbReference type="ARBA" id="ARBA00004127"/>
    </source>
</evidence>
<feature type="transmembrane region" description="Helical" evidence="5">
    <location>
        <begin position="77"/>
        <end position="96"/>
    </location>
</feature>
<dbReference type="GO" id="GO:0032259">
    <property type="term" value="P:methylation"/>
    <property type="evidence" value="ECO:0007669"/>
    <property type="project" value="UniProtKB-KW"/>
</dbReference>
<feature type="transmembrane region" description="Helical" evidence="5">
    <location>
        <begin position="102"/>
        <end position="119"/>
    </location>
</feature>
<keyword evidence="7" id="KW-0489">Methyltransferase</keyword>
<evidence type="ECO:0000313" key="7">
    <source>
        <dbReference type="EMBL" id="PKR86857.1"/>
    </source>
</evidence>
<dbReference type="Proteomes" id="UP000233440">
    <property type="component" value="Unassembled WGS sequence"/>
</dbReference>
<dbReference type="EMBL" id="PIQO01000001">
    <property type="protein sequence ID" value="PKR86857.1"/>
    <property type="molecule type" value="Genomic_DNA"/>
</dbReference>
<dbReference type="OrthoDB" id="9793277at2"/>
<gene>
    <name evidence="7" type="ORF">CWO92_02045</name>
</gene>
<keyword evidence="2 5" id="KW-0812">Transmembrane</keyword>
<evidence type="ECO:0000259" key="6">
    <source>
        <dbReference type="Pfam" id="PF06803"/>
    </source>
</evidence>
<accession>A0A2N3LQL0</accession>
<evidence type="ECO:0000256" key="3">
    <source>
        <dbReference type="ARBA" id="ARBA00022989"/>
    </source>
</evidence>
<comment type="caution">
    <text evidence="7">The sequence shown here is derived from an EMBL/GenBank/DDBJ whole genome shotgun (WGS) entry which is preliminary data.</text>
</comment>
<dbReference type="GO" id="GO:0008168">
    <property type="term" value="F:methyltransferase activity"/>
    <property type="evidence" value="ECO:0007669"/>
    <property type="project" value="UniProtKB-KW"/>
</dbReference>
<evidence type="ECO:0000256" key="5">
    <source>
        <dbReference type="SAM" id="Phobius"/>
    </source>
</evidence>
<proteinExistence type="predicted"/>
<keyword evidence="4 5" id="KW-0472">Membrane</keyword>
<keyword evidence="7" id="KW-0808">Transferase</keyword>
<protein>
    <submittedName>
        <fullName evidence="7">Methyltransferase type 11</fullName>
    </submittedName>
</protein>
<reference evidence="7 8" key="1">
    <citation type="submission" date="2017-11" db="EMBL/GenBank/DDBJ databases">
        <title>Bacillus camelliae sp. nov., isolated from pu'er tea.</title>
        <authorList>
            <person name="Niu L."/>
        </authorList>
    </citation>
    <scope>NUCLEOTIDE SEQUENCE [LARGE SCALE GENOMIC DNA]</scope>
    <source>
        <strain evidence="7 8">7578-1</strain>
    </source>
</reference>